<feature type="transmembrane region" description="Helical" evidence="1">
    <location>
        <begin position="58"/>
        <end position="78"/>
    </location>
</feature>
<protein>
    <submittedName>
        <fullName evidence="2">Type IV secretion system protein VirB2</fullName>
    </submittedName>
</protein>
<dbReference type="RefSeq" id="WP_051243837.1">
    <property type="nucleotide sequence ID" value="NZ_FNBW01000021.1"/>
</dbReference>
<dbReference type="Proteomes" id="UP000198615">
    <property type="component" value="Unassembled WGS sequence"/>
</dbReference>
<gene>
    <name evidence="2" type="ORF">SAMN05660686_04762</name>
</gene>
<proteinExistence type="predicted"/>
<organism evidence="2 3">
    <name type="scientific">Thalassobaculum litoreum DSM 18839</name>
    <dbReference type="NCBI Taxonomy" id="1123362"/>
    <lineage>
        <taxon>Bacteria</taxon>
        <taxon>Pseudomonadati</taxon>
        <taxon>Pseudomonadota</taxon>
        <taxon>Alphaproteobacteria</taxon>
        <taxon>Rhodospirillales</taxon>
        <taxon>Thalassobaculaceae</taxon>
        <taxon>Thalassobaculum</taxon>
    </lineage>
</organism>
<evidence type="ECO:0000313" key="3">
    <source>
        <dbReference type="Proteomes" id="UP000198615"/>
    </source>
</evidence>
<accession>A0A8G2BME6</accession>
<dbReference type="InterPro" id="IPR007039">
    <property type="entry name" value="TrbC/VirB2"/>
</dbReference>
<keyword evidence="3" id="KW-1185">Reference proteome</keyword>
<evidence type="ECO:0000313" key="2">
    <source>
        <dbReference type="EMBL" id="SDG53884.1"/>
    </source>
</evidence>
<keyword evidence="1" id="KW-0472">Membrane</keyword>
<name>A0A8G2BME6_9PROT</name>
<dbReference type="Pfam" id="PF04956">
    <property type="entry name" value="TrbC"/>
    <property type="match status" value="1"/>
</dbReference>
<comment type="caution">
    <text evidence="2">The sequence shown here is derived from an EMBL/GenBank/DDBJ whole genome shotgun (WGS) entry which is preliminary data.</text>
</comment>
<keyword evidence="1" id="KW-1133">Transmembrane helix</keyword>
<keyword evidence="1" id="KW-0812">Transmembrane</keyword>
<reference evidence="2 3" key="1">
    <citation type="submission" date="2016-10" db="EMBL/GenBank/DDBJ databases">
        <authorList>
            <person name="Varghese N."/>
            <person name="Submissions S."/>
        </authorList>
    </citation>
    <scope>NUCLEOTIDE SEQUENCE [LARGE SCALE GENOMIC DNA]</scope>
    <source>
        <strain evidence="2 3">DSM 18839</strain>
    </source>
</reference>
<dbReference type="EMBL" id="FNBW01000021">
    <property type="protein sequence ID" value="SDG53884.1"/>
    <property type="molecule type" value="Genomic_DNA"/>
</dbReference>
<sequence>MIRTLPNAENRAWHITLSVCMAVAVVMFPEIAQATTSIGGAMPWEGPFDRLSDSLQGPVARALGAAAIAGSGLAVAAGETGSILRRSGNIAVGGSIAFNAASWGLPFLGYTGAVTL</sequence>
<evidence type="ECO:0000256" key="1">
    <source>
        <dbReference type="SAM" id="Phobius"/>
    </source>
</evidence>
<feature type="transmembrane region" description="Helical" evidence="1">
    <location>
        <begin position="90"/>
        <end position="110"/>
    </location>
</feature>
<dbReference type="AlphaFoldDB" id="A0A8G2BME6"/>